<dbReference type="Proteomes" id="UP000053789">
    <property type="component" value="Unassembled WGS sequence"/>
</dbReference>
<name>A0A0D2IB56_CLAB1</name>
<feature type="region of interest" description="Disordered" evidence="1">
    <location>
        <begin position="1"/>
        <end position="48"/>
    </location>
</feature>
<dbReference type="CDD" id="cd02440">
    <property type="entry name" value="AdoMet_MTases"/>
    <property type="match status" value="1"/>
</dbReference>
<evidence type="ECO:0008006" key="4">
    <source>
        <dbReference type="Google" id="ProtNLM"/>
    </source>
</evidence>
<dbReference type="GeneID" id="27698278"/>
<sequence length="364" mass="41406">MSNATRQNPEHPPGPGAIVEQPAAPDPDAEIQPDSNEASDADSTLGDDASVTSASLASSIYNYPYKHGRRYHAYRQGEYTLPNDEMEQARLDLLHHVFRLTLDGRLFRAPILASPQRVLDFGTGTGIWAVDFADEFPMAMVVGTDLSPIQPDLVPPNVRFYVDDVESDWVEENSEGETYDFIHGRAMAGSIKDWDRLYQQALRSLTPGGWLEMQEYETWLKSDDDPDLSRTPYLKRWQDEVNQGSKVFGKDLDVAKEQRQRLINAGFIDVRDDVYKVPVGTWPRDPKLKTLGKYQLPQVCSAIEPFALGFLTRYLNWSEDECRVLVAHVIKELQNSQNHLYVNFHFVYGRKPGEQEKAVVSERR</sequence>
<protein>
    <recommendedName>
        <fullName evidence="4">Methyltransferase</fullName>
    </recommendedName>
</protein>
<dbReference type="InterPro" id="IPR029063">
    <property type="entry name" value="SAM-dependent_MTases_sf"/>
</dbReference>
<evidence type="ECO:0000256" key="1">
    <source>
        <dbReference type="SAM" id="MobiDB-lite"/>
    </source>
</evidence>
<gene>
    <name evidence="2" type="ORF">Z519_05350</name>
</gene>
<proteinExistence type="predicted"/>
<dbReference type="Gene3D" id="3.40.50.150">
    <property type="entry name" value="Vaccinia Virus protein VP39"/>
    <property type="match status" value="1"/>
</dbReference>
<dbReference type="GO" id="GO:0008168">
    <property type="term" value="F:methyltransferase activity"/>
    <property type="evidence" value="ECO:0007669"/>
    <property type="project" value="TreeGrafter"/>
</dbReference>
<dbReference type="Pfam" id="PF13489">
    <property type="entry name" value="Methyltransf_23"/>
    <property type="match status" value="1"/>
</dbReference>
<feature type="compositionally biased region" description="Polar residues" evidence="1">
    <location>
        <begin position="33"/>
        <end position="42"/>
    </location>
</feature>
<dbReference type="OrthoDB" id="2013972at2759"/>
<dbReference type="PANTHER" id="PTHR43591:SF24">
    <property type="entry name" value="2-METHOXY-6-POLYPRENYL-1,4-BENZOQUINOL METHYLASE, MITOCHONDRIAL"/>
    <property type="match status" value="1"/>
</dbReference>
<dbReference type="EMBL" id="KN846986">
    <property type="protein sequence ID" value="KIW94034.1"/>
    <property type="molecule type" value="Genomic_DNA"/>
</dbReference>
<evidence type="ECO:0000313" key="3">
    <source>
        <dbReference type="Proteomes" id="UP000053789"/>
    </source>
</evidence>
<organism evidence="2 3">
    <name type="scientific">Cladophialophora bantiana (strain ATCC 10958 / CBS 173.52 / CDC B-1940 / NIH 8579)</name>
    <name type="common">Xylohypha bantiana</name>
    <dbReference type="NCBI Taxonomy" id="1442370"/>
    <lineage>
        <taxon>Eukaryota</taxon>
        <taxon>Fungi</taxon>
        <taxon>Dikarya</taxon>
        <taxon>Ascomycota</taxon>
        <taxon>Pezizomycotina</taxon>
        <taxon>Eurotiomycetes</taxon>
        <taxon>Chaetothyriomycetidae</taxon>
        <taxon>Chaetothyriales</taxon>
        <taxon>Herpotrichiellaceae</taxon>
        <taxon>Cladophialophora</taxon>
    </lineage>
</organism>
<dbReference type="PANTHER" id="PTHR43591">
    <property type="entry name" value="METHYLTRANSFERASE"/>
    <property type="match status" value="1"/>
</dbReference>
<keyword evidence="3" id="KW-1185">Reference proteome</keyword>
<accession>A0A0D2IB56</accession>
<dbReference type="HOGENOM" id="CLU_010595_0_4_1"/>
<reference evidence="2" key="1">
    <citation type="submission" date="2015-01" db="EMBL/GenBank/DDBJ databases">
        <title>The Genome Sequence of Cladophialophora bantiana CBS 173.52.</title>
        <authorList>
            <consortium name="The Broad Institute Genomics Platform"/>
            <person name="Cuomo C."/>
            <person name="de Hoog S."/>
            <person name="Gorbushina A."/>
            <person name="Stielow B."/>
            <person name="Teixiera M."/>
            <person name="Abouelleil A."/>
            <person name="Chapman S.B."/>
            <person name="Priest M."/>
            <person name="Young S.K."/>
            <person name="Wortman J."/>
            <person name="Nusbaum C."/>
            <person name="Birren B."/>
        </authorList>
    </citation>
    <scope>NUCLEOTIDE SEQUENCE [LARGE SCALE GENOMIC DNA]</scope>
    <source>
        <strain evidence="2">CBS 173.52</strain>
    </source>
</reference>
<evidence type="ECO:0000313" key="2">
    <source>
        <dbReference type="EMBL" id="KIW94034.1"/>
    </source>
</evidence>
<dbReference type="RefSeq" id="XP_016620703.1">
    <property type="nucleotide sequence ID" value="XM_016763090.1"/>
</dbReference>
<dbReference type="SUPFAM" id="SSF53335">
    <property type="entry name" value="S-adenosyl-L-methionine-dependent methyltransferases"/>
    <property type="match status" value="1"/>
</dbReference>
<dbReference type="AlphaFoldDB" id="A0A0D2IB56"/>
<dbReference type="VEuPathDB" id="FungiDB:Z519_05350"/>